<protein>
    <recommendedName>
        <fullName evidence="1">CoA-binding domain-containing protein</fullName>
    </recommendedName>
</protein>
<dbReference type="Gene3D" id="3.40.50.720">
    <property type="entry name" value="NAD(P)-binding Rossmann-like Domain"/>
    <property type="match status" value="2"/>
</dbReference>
<reference evidence="2" key="1">
    <citation type="submission" date="2019-08" db="EMBL/GenBank/DDBJ databases">
        <authorList>
            <person name="Kucharzyk K."/>
            <person name="Murdoch R.W."/>
            <person name="Higgins S."/>
            <person name="Loffler F."/>
        </authorList>
    </citation>
    <scope>NUCLEOTIDE SEQUENCE</scope>
</reference>
<dbReference type="InterPro" id="IPR003781">
    <property type="entry name" value="CoA-bd"/>
</dbReference>
<dbReference type="Pfam" id="PF13380">
    <property type="entry name" value="CoA_binding_2"/>
    <property type="match status" value="2"/>
</dbReference>
<feature type="domain" description="CoA-binding" evidence="1">
    <location>
        <begin position="8"/>
        <end position="100"/>
    </location>
</feature>
<name>A0A644SUP3_9ZZZZ</name>
<dbReference type="InterPro" id="IPR036291">
    <property type="entry name" value="NAD(P)-bd_dom_sf"/>
</dbReference>
<dbReference type="PANTHER" id="PTHR33303">
    <property type="entry name" value="CYTOPLASMIC PROTEIN-RELATED"/>
    <property type="match status" value="1"/>
</dbReference>
<gene>
    <name evidence="2" type="ORF">SDC9_03888</name>
</gene>
<accession>A0A644SUP3</accession>
<dbReference type="EMBL" id="VSSQ01000007">
    <property type="protein sequence ID" value="MPL58356.1"/>
    <property type="molecule type" value="Genomic_DNA"/>
</dbReference>
<proteinExistence type="predicted"/>
<sequence>MKRQVKEMLQLTKWAVLGATANPKKFGYRIFKLLKSYGYETYPVNPRETMIDGEPCFKSLQELPIVPDVVDFVIPPAAALEALVECEALGIKNVWLQPGVNTPEVIEKAQSLGLNVIFDACAMVESSKKVMLQKKKWVVVDATDGETDDALVLSRHLKQRGYSVSLIGVTTGKEEVITDRLFTLLSPIPEVVAITGKPLLVTRVLQACKLAGYDSVWLQSGSESEEIIDLAISLNLIIVHHASVLEELEESGD</sequence>
<dbReference type="SUPFAM" id="SSF51735">
    <property type="entry name" value="NAD(P)-binding Rossmann-fold domains"/>
    <property type="match status" value="2"/>
</dbReference>
<dbReference type="SMART" id="SM00881">
    <property type="entry name" value="CoA_binding"/>
    <property type="match status" value="1"/>
</dbReference>
<evidence type="ECO:0000259" key="1">
    <source>
        <dbReference type="SMART" id="SM00881"/>
    </source>
</evidence>
<evidence type="ECO:0000313" key="2">
    <source>
        <dbReference type="EMBL" id="MPL58356.1"/>
    </source>
</evidence>
<dbReference type="AlphaFoldDB" id="A0A644SUP3"/>
<dbReference type="PANTHER" id="PTHR33303:SF2">
    <property type="entry name" value="COA-BINDING DOMAIN-CONTAINING PROTEIN"/>
    <property type="match status" value="1"/>
</dbReference>
<comment type="caution">
    <text evidence="2">The sequence shown here is derived from an EMBL/GenBank/DDBJ whole genome shotgun (WGS) entry which is preliminary data.</text>
</comment>
<organism evidence="2">
    <name type="scientific">bioreactor metagenome</name>
    <dbReference type="NCBI Taxonomy" id="1076179"/>
    <lineage>
        <taxon>unclassified sequences</taxon>
        <taxon>metagenomes</taxon>
        <taxon>ecological metagenomes</taxon>
    </lineage>
</organism>